<dbReference type="Gene3D" id="2.20.25.80">
    <property type="entry name" value="WRKY domain"/>
    <property type="match status" value="1"/>
</dbReference>
<feature type="region of interest" description="Disordered" evidence="6">
    <location>
        <begin position="345"/>
        <end position="379"/>
    </location>
</feature>
<evidence type="ECO:0000256" key="5">
    <source>
        <dbReference type="ARBA" id="ARBA00023242"/>
    </source>
</evidence>
<evidence type="ECO:0000256" key="4">
    <source>
        <dbReference type="ARBA" id="ARBA00023163"/>
    </source>
</evidence>
<evidence type="ECO:0000313" key="9">
    <source>
        <dbReference type="Proteomes" id="UP001497522"/>
    </source>
</evidence>
<proteinExistence type="predicted"/>
<dbReference type="SUPFAM" id="SSF118290">
    <property type="entry name" value="WRKY DNA-binding domain"/>
    <property type="match status" value="1"/>
</dbReference>
<keyword evidence="2" id="KW-0805">Transcription regulation</keyword>
<dbReference type="PANTHER" id="PTHR31221">
    <property type="entry name" value="WRKY TRANSCRIPTION FACTOR PROTEIN 1-RELATED"/>
    <property type="match status" value="1"/>
</dbReference>
<evidence type="ECO:0000256" key="1">
    <source>
        <dbReference type="ARBA" id="ARBA00004123"/>
    </source>
</evidence>
<evidence type="ECO:0000256" key="2">
    <source>
        <dbReference type="ARBA" id="ARBA00023015"/>
    </source>
</evidence>
<feature type="region of interest" description="Disordered" evidence="6">
    <location>
        <begin position="41"/>
        <end position="72"/>
    </location>
</feature>
<gene>
    <name evidence="8" type="ORF">CSSPJE1EN2_LOCUS5115</name>
</gene>
<keyword evidence="4" id="KW-0804">Transcription</keyword>
<organism evidence="8 9">
    <name type="scientific">Sphagnum jensenii</name>
    <dbReference type="NCBI Taxonomy" id="128206"/>
    <lineage>
        <taxon>Eukaryota</taxon>
        <taxon>Viridiplantae</taxon>
        <taxon>Streptophyta</taxon>
        <taxon>Embryophyta</taxon>
        <taxon>Bryophyta</taxon>
        <taxon>Sphagnophytina</taxon>
        <taxon>Sphagnopsida</taxon>
        <taxon>Sphagnales</taxon>
        <taxon>Sphagnaceae</taxon>
        <taxon>Sphagnum</taxon>
    </lineage>
</organism>
<evidence type="ECO:0000313" key="8">
    <source>
        <dbReference type="EMBL" id="CAK9862120.1"/>
    </source>
</evidence>
<name>A0ABP1AHU8_9BRYO</name>
<feature type="compositionally biased region" description="Basic and acidic residues" evidence="6">
    <location>
        <begin position="46"/>
        <end position="56"/>
    </location>
</feature>
<dbReference type="PANTHER" id="PTHR31221:SF334">
    <property type="entry name" value="WRKY TRANSCRIPTION FACTOR 57-RELATED"/>
    <property type="match status" value="1"/>
</dbReference>
<dbReference type="PROSITE" id="PS50811">
    <property type="entry name" value="WRKY"/>
    <property type="match status" value="1"/>
</dbReference>
<keyword evidence="3" id="KW-0238">DNA-binding</keyword>
<sequence>MGDSAYSPRDPSAHILEKSYDMQRILNSLVRAGDHVGDASASSVRLMEESSVRGEQRQGASSPAAFSKDHHTSTCEKLWQDRSYRADEQLMRFESMWRYPSDFPNLAEEMQIDNMSQPEERPMVMTSHGKSISNTNNIIPASSSRVMSASLQLAGTTRCCPPNVPDPFVADPIMRQGSMLQLPFRSSRTGSNSSFCDQDLSTTRVEVDLQQDQLSWIESNHELNSTMMMTQAAAATASAPFSAHEIRKTALTANNYNRIKAGPTITGLGDSRGSDVESPRLHGSQMLQVARVGLQKTPPNPGSATPNCSDQSLCSSSSLVISDGSGNATNPSSCCCSMGVQQQQQQQQQPPQQLAGVGESGNTTTTRPDGVGSVEGGDAQEDGSKLLLAIKPKKLQPSLIQPRKSMKRVKQPKHCIKTRTDVDIMDDDYKWRKYGQKAVKSSPYPRNYYKCSTQNCPVRKRVERCADDPGLVLTTYEGTHTHQSPLLCRLPFGAYIGGFSHLSYMQPLLISPTGFNPPNLTTSNLPSFGERLESTNTCNINSVGRLSRPMLLSQYSEACSNTCNSIATLGLIAPSYSTAYPLPGSPQFGGDPLVDPITLPSTQLSNQNQQLAEDATIPNAQVEGPFLRTAPVQFAQAGTLQQSNNNLNKFVEAQLQSTTTIGQGLVDSGEDHHALMRLPASLWSEEVRANHISWTDEGLLEDMVRPSIPTFGFR</sequence>
<dbReference type="InterPro" id="IPR044810">
    <property type="entry name" value="WRKY_plant"/>
</dbReference>
<dbReference type="Proteomes" id="UP001497522">
    <property type="component" value="Chromosome 12"/>
</dbReference>
<reference evidence="8" key="1">
    <citation type="submission" date="2024-03" db="EMBL/GenBank/DDBJ databases">
        <authorList>
            <consortium name="ELIXIR-Norway"/>
            <consortium name="Elixir Norway"/>
        </authorList>
    </citation>
    <scope>NUCLEOTIDE SEQUENCE</scope>
</reference>
<evidence type="ECO:0000259" key="7">
    <source>
        <dbReference type="PROSITE" id="PS50811"/>
    </source>
</evidence>
<dbReference type="EMBL" id="OZ023713">
    <property type="protein sequence ID" value="CAK9862120.1"/>
    <property type="molecule type" value="Genomic_DNA"/>
</dbReference>
<evidence type="ECO:0000256" key="3">
    <source>
        <dbReference type="ARBA" id="ARBA00023125"/>
    </source>
</evidence>
<feature type="domain" description="WRKY" evidence="7">
    <location>
        <begin position="420"/>
        <end position="485"/>
    </location>
</feature>
<comment type="subcellular location">
    <subcellularLocation>
        <location evidence="1">Nucleus</location>
    </subcellularLocation>
</comment>
<keyword evidence="5" id="KW-0539">Nucleus</keyword>
<keyword evidence="9" id="KW-1185">Reference proteome</keyword>
<dbReference type="SMART" id="SM00774">
    <property type="entry name" value="WRKY"/>
    <property type="match status" value="1"/>
</dbReference>
<dbReference type="Pfam" id="PF03106">
    <property type="entry name" value="WRKY"/>
    <property type="match status" value="1"/>
</dbReference>
<evidence type="ECO:0000256" key="6">
    <source>
        <dbReference type="SAM" id="MobiDB-lite"/>
    </source>
</evidence>
<dbReference type="InterPro" id="IPR003657">
    <property type="entry name" value="WRKY_dom"/>
</dbReference>
<dbReference type="InterPro" id="IPR036576">
    <property type="entry name" value="WRKY_dom_sf"/>
</dbReference>
<protein>
    <recommendedName>
        <fullName evidence="7">WRKY domain-containing protein</fullName>
    </recommendedName>
</protein>
<accession>A0ABP1AHU8</accession>